<dbReference type="CDD" id="cd08161">
    <property type="entry name" value="SET"/>
    <property type="match status" value="1"/>
</dbReference>
<accession>A0A7S4N1S1</accession>
<dbReference type="InterPro" id="IPR046341">
    <property type="entry name" value="SET_dom_sf"/>
</dbReference>
<evidence type="ECO:0000259" key="1">
    <source>
        <dbReference type="PROSITE" id="PS50280"/>
    </source>
</evidence>
<evidence type="ECO:0000313" key="2">
    <source>
        <dbReference type="EMBL" id="CAE2259547.1"/>
    </source>
</evidence>
<organism evidence="2">
    <name type="scientific">Odontella aurita</name>
    <dbReference type="NCBI Taxonomy" id="265563"/>
    <lineage>
        <taxon>Eukaryota</taxon>
        <taxon>Sar</taxon>
        <taxon>Stramenopiles</taxon>
        <taxon>Ochrophyta</taxon>
        <taxon>Bacillariophyta</taxon>
        <taxon>Mediophyceae</taxon>
        <taxon>Biddulphiophycidae</taxon>
        <taxon>Eupodiscales</taxon>
        <taxon>Odontellaceae</taxon>
        <taxon>Odontella</taxon>
    </lineage>
</organism>
<dbReference type="InterPro" id="IPR001214">
    <property type="entry name" value="SET_dom"/>
</dbReference>
<dbReference type="Pfam" id="PF00856">
    <property type="entry name" value="SET"/>
    <property type="match status" value="1"/>
</dbReference>
<dbReference type="EMBL" id="HBKQ01037670">
    <property type="protein sequence ID" value="CAE2259547.1"/>
    <property type="molecule type" value="Transcribed_RNA"/>
</dbReference>
<dbReference type="SUPFAM" id="SSF82199">
    <property type="entry name" value="SET domain"/>
    <property type="match status" value="1"/>
</dbReference>
<name>A0A7S4N1S1_9STRA</name>
<proteinExistence type="predicted"/>
<reference evidence="2" key="1">
    <citation type="submission" date="2021-01" db="EMBL/GenBank/DDBJ databases">
        <authorList>
            <person name="Corre E."/>
            <person name="Pelletier E."/>
            <person name="Niang G."/>
            <person name="Scheremetjew M."/>
            <person name="Finn R."/>
            <person name="Kale V."/>
            <person name="Holt S."/>
            <person name="Cochrane G."/>
            <person name="Meng A."/>
            <person name="Brown T."/>
            <person name="Cohen L."/>
        </authorList>
    </citation>
    <scope>NUCLEOTIDE SEQUENCE</scope>
    <source>
        <strain evidence="2">Isolate 1302-5</strain>
    </source>
</reference>
<dbReference type="Gene3D" id="2.170.270.10">
    <property type="entry name" value="SET domain"/>
    <property type="match status" value="1"/>
</dbReference>
<dbReference type="AlphaFoldDB" id="A0A7S4N1S1"/>
<feature type="domain" description="SET" evidence="1">
    <location>
        <begin position="92"/>
        <end position="241"/>
    </location>
</feature>
<protein>
    <recommendedName>
        <fullName evidence="1">SET domain-containing protein</fullName>
    </recommendedName>
</protein>
<dbReference type="PROSITE" id="PS50280">
    <property type="entry name" value="SET"/>
    <property type="match status" value="1"/>
</dbReference>
<gene>
    <name evidence="2" type="ORF">OAUR00152_LOCUS26014</name>
</gene>
<sequence length="276" mass="30772">MFKLSTVSKFSFGMLPLVRYASAFGTHRHVLRCSSSQTFMSARNDEVNSHGTIVNTVNWNVDASNSGNNKVDWNDRIGLQRTWSNNEKGWKVQVEWRQTPYGAGVFALQDIAAGTLMRQGVNGINLIQFLSVDGIETFCKDGTANSAEYDAKLNYVADYMWGFNPNANERGYDILEAGNRKLSPQHEVARFFGMWVPGNGLNHNLDPNTVYCPAKGGTGVGIDLVALSDIVEGEELFDDYRRHGSSPVWLLDFGSRYNVTLNFAECNDFVLDDQAD</sequence>